<evidence type="ECO:0000313" key="1">
    <source>
        <dbReference type="EMBL" id="OCA76513.1"/>
    </source>
</evidence>
<reference evidence="1 2" key="1">
    <citation type="submission" date="2016-07" db="EMBL/GenBank/DDBJ databases">
        <authorList>
            <person name="Jeong J.-J."/>
            <person name="Kim D.W."/>
            <person name="Sang M.K."/>
            <person name="Choi I.-G."/>
            <person name="Kim K.D."/>
        </authorList>
    </citation>
    <scope>NUCLEOTIDE SEQUENCE [LARGE SCALE GENOMIC DNA]</scope>
    <source>
        <strain evidence="1 2">C-26</strain>
    </source>
</reference>
<organism evidence="1 2">
    <name type="scientific">Chryseobacterium contaminans</name>
    <dbReference type="NCBI Taxonomy" id="1423959"/>
    <lineage>
        <taxon>Bacteria</taxon>
        <taxon>Pseudomonadati</taxon>
        <taxon>Bacteroidota</taxon>
        <taxon>Flavobacteriia</taxon>
        <taxon>Flavobacteriales</taxon>
        <taxon>Weeksellaceae</taxon>
        <taxon>Chryseobacterium group</taxon>
        <taxon>Chryseobacterium</taxon>
    </lineage>
</organism>
<comment type="caution">
    <text evidence="1">The sequence shown here is derived from an EMBL/GenBank/DDBJ whole genome shotgun (WGS) entry which is preliminary data.</text>
</comment>
<gene>
    <name evidence="1" type="ORF">BBH99_12565</name>
</gene>
<keyword evidence="2" id="KW-1185">Reference proteome</keyword>
<dbReference type="Proteomes" id="UP000093508">
    <property type="component" value="Unassembled WGS sequence"/>
</dbReference>
<sequence length="239" mass="26019">MEENLQSKGRNIKLYLIISNTKEMKKIIFILFISSNLLAQVGINTTAPTRVLDVNGNMRVRNSTDKSSDVLYDRVLVSDSNGNIDYVQKKTLNQLVTQLFNITSLPATNAGGTGTTPAVISTQNINLSKPAVVTVTFSVPISIPNPPIDGRLRILRTHLAVNGTEVVRASETYTNRPTTTGTNLQGIFYNTGTYTVSLAAGTHTIELRGTCFDFAAADCVQGDALPATVFQAFAYYNEY</sequence>
<dbReference type="EMBL" id="MAYF01000328">
    <property type="protein sequence ID" value="OCA76513.1"/>
    <property type="molecule type" value="Genomic_DNA"/>
</dbReference>
<protein>
    <recommendedName>
        <fullName evidence="3">DUF4397 domain-containing protein</fullName>
    </recommendedName>
</protein>
<accession>A0ABX2X260</accession>
<proteinExistence type="predicted"/>
<evidence type="ECO:0000313" key="2">
    <source>
        <dbReference type="Proteomes" id="UP000093508"/>
    </source>
</evidence>
<name>A0ABX2X260_9FLAO</name>
<evidence type="ECO:0008006" key="3">
    <source>
        <dbReference type="Google" id="ProtNLM"/>
    </source>
</evidence>